<feature type="signal peptide" evidence="1">
    <location>
        <begin position="1"/>
        <end position="23"/>
    </location>
</feature>
<reference evidence="2 3" key="1">
    <citation type="submission" date="2024-01" db="EMBL/GenBank/DDBJ databases">
        <title>Complete Genome Sequence of Alkalicoccus halolimnae BZ-SZ-XJ29T, a Moderately Halophilic Bacterium Isolated from a Salt Lake.</title>
        <authorList>
            <person name="Zhao B."/>
        </authorList>
    </citation>
    <scope>NUCLEOTIDE SEQUENCE [LARGE SCALE GENOMIC DNA]</scope>
    <source>
        <strain evidence="2 3">BZ-SZ-XJ29</strain>
    </source>
</reference>
<protein>
    <submittedName>
        <fullName evidence="2">Uncharacterized protein</fullName>
    </submittedName>
</protein>
<dbReference type="AlphaFoldDB" id="A0A5C7FDX8"/>
<accession>A0A5C7FDX8</accession>
<organism evidence="2 3">
    <name type="scientific">Alkalicoccus halolimnae</name>
    <dbReference type="NCBI Taxonomy" id="1667239"/>
    <lineage>
        <taxon>Bacteria</taxon>
        <taxon>Bacillati</taxon>
        <taxon>Bacillota</taxon>
        <taxon>Bacilli</taxon>
        <taxon>Bacillales</taxon>
        <taxon>Bacillaceae</taxon>
        <taxon>Alkalicoccus</taxon>
    </lineage>
</organism>
<evidence type="ECO:0000313" key="3">
    <source>
        <dbReference type="Proteomes" id="UP000321816"/>
    </source>
</evidence>
<sequence>MKIILLAAAVVIFLLPGCGGQEAETLEKEYDISGKNLGSLSQENVITVFVEDSEGGEEIKMIDVNGLDRRTYEVEAYQLLLTERTRVISNEGEKEVNLGDSGLEMNTTASIQVKTEEEFTREISSRRDNYILYDRDFLPVYHAEEIRVEPLDMDHFHHFVLSTLPPGYGSGYLILFVADRGSEEAKKFMKREEMSDEIKNYKESDRRIWVTFFPAEEMELFGQSEEFTEYPYYLIYNDEQFLAKEQQWEQVLEYFRSTYNQESSGASL</sequence>
<dbReference type="Proteomes" id="UP000321816">
    <property type="component" value="Chromosome"/>
</dbReference>
<feature type="chain" id="PRO_5044096837" evidence="1">
    <location>
        <begin position="24"/>
        <end position="268"/>
    </location>
</feature>
<proteinExistence type="predicted"/>
<keyword evidence="3" id="KW-1185">Reference proteome</keyword>
<dbReference type="OrthoDB" id="2950065at2"/>
<evidence type="ECO:0000256" key="1">
    <source>
        <dbReference type="SAM" id="SignalP"/>
    </source>
</evidence>
<keyword evidence="1" id="KW-0732">Signal</keyword>
<dbReference type="RefSeq" id="WP_147804523.1">
    <property type="nucleotide sequence ID" value="NZ_CP144914.1"/>
</dbReference>
<evidence type="ECO:0000313" key="2">
    <source>
        <dbReference type="EMBL" id="WWD80194.1"/>
    </source>
</evidence>
<gene>
    <name evidence="2" type="ORF">FTX54_001085</name>
</gene>
<dbReference type="EMBL" id="CP144914">
    <property type="protein sequence ID" value="WWD80194.1"/>
    <property type="molecule type" value="Genomic_DNA"/>
</dbReference>
<name>A0A5C7FDX8_9BACI</name>
<dbReference type="KEGG" id="ahal:FTX54_001085"/>